<proteinExistence type="predicted"/>
<protein>
    <submittedName>
        <fullName evidence="6">Kelch-like protein 26</fullName>
    </submittedName>
</protein>
<dbReference type="InterPro" id="IPR000210">
    <property type="entry name" value="BTB/POZ_dom"/>
</dbReference>
<dbReference type="Gene3D" id="3.30.710.10">
    <property type="entry name" value="Potassium Channel Kv1.1, Chain A"/>
    <property type="match status" value="1"/>
</dbReference>
<keyword evidence="5" id="KW-1185">Reference proteome</keyword>
<dbReference type="Gene3D" id="1.25.40.420">
    <property type="match status" value="1"/>
</dbReference>
<sequence>MQRTYRKEHAVRKPRLPAPSARPKAATGVTAGAKSAAKNLSNAEKTPSRIPTARRGVPAHKHATSKAASSAVSRTASVPRVAVTHGSLPIGVEGEPRVDVSIEHCAHRLFEDLWQDGALCDVILKVDDRQFPAHRLLLAASSEYFKQLFLNKDLSANDQFEISLRGVSGDAVDLLLRGLYTGNIPLYERYLLDILAASRHLKLQSITSAVEKHILSSLCVDNCLRRLPMCFSHGLNAAVGRALEIAAANFDEVSDLSDFTALSPECVLALLQRDDLCCDNELHVFRKAALWIQSDIVGRLRVADGVLATVRLPLIPPHDLVDHVETVEFVMAIPACQDLVKEALHYHCIPARQSILQSPRTVPRHRARHTGIAAVGGAPRLKSEPPNPDVMFYALDTGEWSFLCKVKHPCHHHAVATLGGFLYIAGGEATNEQEAPLSRVHRYDTRTGKWLQVASMRRPRESFQLVALYGMLYAVGGRLNQEESLADVECYNPATDTWEDVASLSSARRSVAVAAHSGRLYAVGGSGNRMISSKVERYNPTTNQWESRRPLARPRFFAQLASVGSRLYLVGGATVDEAGNLVCARTVECYSPASDTWTEVAPMLVPRAEAGLVAIGNMIYVLGGYSWDTRQRLSSVERYDTEADAWTAVSEISRPYTGIGGAMLTLYERTDGGSSFAFPSSVHVASGKAASAADRNVATASTNNDEWVINSRILQAQPEDTRDGDVTAGEITSPVLPSI</sequence>
<organism evidence="5 6">
    <name type="scientific">Priapulus caudatus</name>
    <name type="common">Priapulid worm</name>
    <dbReference type="NCBI Taxonomy" id="37621"/>
    <lineage>
        <taxon>Eukaryota</taxon>
        <taxon>Metazoa</taxon>
        <taxon>Ecdysozoa</taxon>
        <taxon>Scalidophora</taxon>
        <taxon>Priapulida</taxon>
        <taxon>Priapulimorpha</taxon>
        <taxon>Priapulimorphida</taxon>
        <taxon>Priapulidae</taxon>
        <taxon>Priapulus</taxon>
    </lineage>
</organism>
<evidence type="ECO:0000313" key="6">
    <source>
        <dbReference type="RefSeq" id="XP_014669030.1"/>
    </source>
</evidence>
<feature type="region of interest" description="Disordered" evidence="3">
    <location>
        <begin position="719"/>
        <end position="739"/>
    </location>
</feature>
<dbReference type="RefSeq" id="XP_014669030.1">
    <property type="nucleotide sequence ID" value="XM_014813544.1"/>
</dbReference>
<dbReference type="CDD" id="cd18186">
    <property type="entry name" value="BTB_POZ_ZBTB_KLHL-like"/>
    <property type="match status" value="1"/>
</dbReference>
<evidence type="ECO:0000256" key="1">
    <source>
        <dbReference type="ARBA" id="ARBA00022441"/>
    </source>
</evidence>
<evidence type="ECO:0000259" key="4">
    <source>
        <dbReference type="PROSITE" id="PS50097"/>
    </source>
</evidence>
<dbReference type="SMART" id="SM00612">
    <property type="entry name" value="Kelch"/>
    <property type="match status" value="5"/>
</dbReference>
<keyword evidence="1" id="KW-0880">Kelch repeat</keyword>
<reference evidence="6" key="1">
    <citation type="submission" date="2025-08" db="UniProtKB">
        <authorList>
            <consortium name="RefSeq"/>
        </authorList>
    </citation>
    <scope>IDENTIFICATION</scope>
</reference>
<evidence type="ECO:0000313" key="5">
    <source>
        <dbReference type="Proteomes" id="UP000695022"/>
    </source>
</evidence>
<dbReference type="InterPro" id="IPR011705">
    <property type="entry name" value="BACK"/>
</dbReference>
<evidence type="ECO:0000256" key="3">
    <source>
        <dbReference type="SAM" id="MobiDB-lite"/>
    </source>
</evidence>
<dbReference type="SUPFAM" id="SSF117281">
    <property type="entry name" value="Kelch motif"/>
    <property type="match status" value="1"/>
</dbReference>
<dbReference type="PROSITE" id="PS50097">
    <property type="entry name" value="BTB"/>
    <property type="match status" value="1"/>
</dbReference>
<dbReference type="InterPro" id="IPR015915">
    <property type="entry name" value="Kelch-typ_b-propeller"/>
</dbReference>
<dbReference type="Proteomes" id="UP000695022">
    <property type="component" value="Unplaced"/>
</dbReference>
<feature type="compositionally biased region" description="Low complexity" evidence="3">
    <location>
        <begin position="65"/>
        <end position="75"/>
    </location>
</feature>
<accession>A0ABM1EA09</accession>
<dbReference type="GeneID" id="106810253"/>
<dbReference type="SMART" id="SM00875">
    <property type="entry name" value="BACK"/>
    <property type="match status" value="1"/>
</dbReference>
<evidence type="ECO:0000256" key="2">
    <source>
        <dbReference type="ARBA" id="ARBA00022737"/>
    </source>
</evidence>
<dbReference type="PANTHER" id="PTHR45632">
    <property type="entry name" value="LD33804P"/>
    <property type="match status" value="1"/>
</dbReference>
<gene>
    <name evidence="6" type="primary">LOC106810253</name>
</gene>
<dbReference type="SUPFAM" id="SSF54695">
    <property type="entry name" value="POZ domain"/>
    <property type="match status" value="1"/>
</dbReference>
<dbReference type="Pfam" id="PF07707">
    <property type="entry name" value="BACK"/>
    <property type="match status" value="1"/>
</dbReference>
<feature type="region of interest" description="Disordered" evidence="3">
    <location>
        <begin position="1"/>
        <end position="75"/>
    </location>
</feature>
<dbReference type="PANTHER" id="PTHR45632:SF10">
    <property type="entry name" value="BTB DOMAIN-CONTAINING PROTEIN"/>
    <property type="match status" value="1"/>
</dbReference>
<dbReference type="Pfam" id="PF00651">
    <property type="entry name" value="BTB"/>
    <property type="match status" value="1"/>
</dbReference>
<dbReference type="InterPro" id="IPR006652">
    <property type="entry name" value="Kelch_1"/>
</dbReference>
<dbReference type="SMART" id="SM00225">
    <property type="entry name" value="BTB"/>
    <property type="match status" value="1"/>
</dbReference>
<name>A0ABM1EA09_PRICU</name>
<feature type="domain" description="BTB" evidence="4">
    <location>
        <begin position="120"/>
        <end position="188"/>
    </location>
</feature>
<dbReference type="Gene3D" id="2.120.10.80">
    <property type="entry name" value="Kelch-type beta propeller"/>
    <property type="match status" value="2"/>
</dbReference>
<dbReference type="InterPro" id="IPR011333">
    <property type="entry name" value="SKP1/BTB/POZ_sf"/>
</dbReference>
<dbReference type="Pfam" id="PF24681">
    <property type="entry name" value="Kelch_KLHDC2_KLHL20_DRC7"/>
    <property type="match status" value="1"/>
</dbReference>
<dbReference type="Pfam" id="PF01344">
    <property type="entry name" value="Kelch_1"/>
    <property type="match status" value="1"/>
</dbReference>
<keyword evidence="2" id="KW-0677">Repeat</keyword>